<dbReference type="OrthoDB" id="9772295at2"/>
<protein>
    <submittedName>
        <fullName evidence="1">Uncharacterized protein (DUF1800 family)</fullName>
    </submittedName>
</protein>
<evidence type="ECO:0000313" key="2">
    <source>
        <dbReference type="Proteomes" id="UP000249688"/>
    </source>
</evidence>
<dbReference type="InterPro" id="IPR014917">
    <property type="entry name" value="DUF1800"/>
</dbReference>
<dbReference type="Pfam" id="PF08811">
    <property type="entry name" value="DUF1800"/>
    <property type="match status" value="1"/>
</dbReference>
<accession>A0A2W7I839</accession>
<evidence type="ECO:0000313" key="1">
    <source>
        <dbReference type="EMBL" id="PZW43056.1"/>
    </source>
</evidence>
<dbReference type="EMBL" id="QKYU01000017">
    <property type="protein sequence ID" value="PZW43056.1"/>
    <property type="molecule type" value="Genomic_DNA"/>
</dbReference>
<dbReference type="RefSeq" id="WP_111399150.1">
    <property type="nucleotide sequence ID" value="NZ_QKYU01000017.1"/>
</dbReference>
<reference evidence="1 2" key="1">
    <citation type="submission" date="2018-06" db="EMBL/GenBank/DDBJ databases">
        <title>Genomic Encyclopedia of Archaeal and Bacterial Type Strains, Phase II (KMG-II): from individual species to whole genera.</title>
        <authorList>
            <person name="Goeker M."/>
        </authorList>
    </citation>
    <scope>NUCLEOTIDE SEQUENCE [LARGE SCALE GENOMIC DNA]</scope>
    <source>
        <strain evidence="1 2">DSM 24525</strain>
    </source>
</reference>
<dbReference type="Proteomes" id="UP000249688">
    <property type="component" value="Unassembled WGS sequence"/>
</dbReference>
<proteinExistence type="predicted"/>
<name>A0A2W7I839_9PROT</name>
<organism evidence="1 2">
    <name type="scientific">Humitalea rosea</name>
    <dbReference type="NCBI Taxonomy" id="990373"/>
    <lineage>
        <taxon>Bacteria</taxon>
        <taxon>Pseudomonadati</taxon>
        <taxon>Pseudomonadota</taxon>
        <taxon>Alphaproteobacteria</taxon>
        <taxon>Acetobacterales</taxon>
        <taxon>Roseomonadaceae</taxon>
        <taxon>Humitalea</taxon>
    </lineage>
</organism>
<gene>
    <name evidence="1" type="ORF">C8P66_11782</name>
</gene>
<dbReference type="AlphaFoldDB" id="A0A2W7I839"/>
<comment type="caution">
    <text evidence="1">The sequence shown here is derived from an EMBL/GenBank/DDBJ whole genome shotgun (WGS) entry which is preliminary data.</text>
</comment>
<sequence>MDTPPLVAAIRFGNGRRLGEPLPDDALAWLDAQTVGAGPPLPWPEGYDTPPTLAVGFAIWMAQEANPPKPGEQSPVNLLFSAEQLAWAGHQLRSDEPFRDRLTSFWLNHFTVSLLSGLGPRVGVGPMLRDAIRPHVGGRFGDMLNAVSHSAAMIYYLDQDASVGPNSTLGKHGRRGMNENLAREILELHTLSPAGGYTQADVTEMARLMTGWGVQRKREPFDVVFTPTSHEPGEKTVLGRRFPEGGEAYAAALSMLATHPATQRHLATKLVRHFVADNPPPAAVAKIEGVLRDTGSDLGAAARALVRLPEAWAPPLTKLRSPQDYVLAIHRAVGGTDAGQFKRGTIILGQQMWNAAQPNGWPDTAAGWSGPEPMMQRIDVAYDFAARSARNDPMLVLESALGPLARAETRSAVQRSGSRRDALTLLFASREMQRR</sequence>
<keyword evidence="2" id="KW-1185">Reference proteome</keyword>